<protein>
    <recommendedName>
        <fullName evidence="3">Sel1 repeat family protein</fullName>
    </recommendedName>
</protein>
<dbReference type="InterPro" id="IPR006597">
    <property type="entry name" value="Sel1-like"/>
</dbReference>
<evidence type="ECO:0000313" key="1">
    <source>
        <dbReference type="EMBL" id="ORE88678.1"/>
    </source>
</evidence>
<dbReference type="Proteomes" id="UP000192342">
    <property type="component" value="Unassembled WGS sequence"/>
</dbReference>
<organism evidence="1 2">
    <name type="scientific">Oceanococcus atlanticus</name>
    <dbReference type="NCBI Taxonomy" id="1317117"/>
    <lineage>
        <taxon>Bacteria</taxon>
        <taxon>Pseudomonadati</taxon>
        <taxon>Pseudomonadota</taxon>
        <taxon>Gammaproteobacteria</taxon>
        <taxon>Chromatiales</taxon>
        <taxon>Oceanococcaceae</taxon>
        <taxon>Oceanococcus</taxon>
    </lineage>
</organism>
<comment type="caution">
    <text evidence="1">The sequence shown here is derived from an EMBL/GenBank/DDBJ whole genome shotgun (WGS) entry which is preliminary data.</text>
</comment>
<dbReference type="InterPro" id="IPR050767">
    <property type="entry name" value="Sel1_AlgK"/>
</dbReference>
<name>A0A1Y1SGG7_9GAMM</name>
<dbReference type="PANTHER" id="PTHR11102">
    <property type="entry name" value="SEL-1-LIKE PROTEIN"/>
    <property type="match status" value="1"/>
</dbReference>
<accession>A0A1Y1SGG7</accession>
<sequence length="545" mass="61350">MSARDDGRAPPEVSQAETLRLFRQQRFDEAFRHALHRFQWGDDGLHYPLGYMYQQGKGTPLNFRLAREHYSAAAERGHVESMYQLGNMNLFGDGAASNRREACRWYKRAAERRHLDATYQLALCYLNGQGMSKNSELGLSLLHRNALRLDEKAVRSLRMHYAREGINDSAKRAAYKTSERLTLAGQPKAAQKAAEQAVEQGDYRGYASLADSLRQQQAAPPTLIQDMYTLGEMFGSPLAVYNVGQRLLRQGKTTAACKQFEIAFNHSLPQAGVQVAECYRAGDLASRKPEFDACKTFERASKQGSAEASMSWARCLTSDLFKPLDAEQVMLAYTRAVIIEPSLVDASFAQTLCPEGPFKLIARDATLTLFNSESRALDAFEQACLVRAEDDGNSSRIFLPAQGLYGVIDSAKLLPIIDVDGFALAKLTRKLVRDQLYKNEKYMAQKLSDRRDELKVNFLQDTTLIITYDSDGNATSLTRVIDDVSDKARFHGRVTWLSSMLEAQAEQSTDDKFLSARWDLAAWNILLMQDLGQQQIRERYSFSDE</sequence>
<keyword evidence="2" id="KW-1185">Reference proteome</keyword>
<dbReference type="InterPro" id="IPR011990">
    <property type="entry name" value="TPR-like_helical_dom_sf"/>
</dbReference>
<dbReference type="Pfam" id="PF08238">
    <property type="entry name" value="Sel1"/>
    <property type="match status" value="3"/>
</dbReference>
<evidence type="ECO:0000313" key="2">
    <source>
        <dbReference type="Proteomes" id="UP000192342"/>
    </source>
</evidence>
<evidence type="ECO:0008006" key="3">
    <source>
        <dbReference type="Google" id="ProtNLM"/>
    </source>
</evidence>
<dbReference type="STRING" id="1317117.ATO7_02345"/>
<dbReference type="SMART" id="SM00671">
    <property type="entry name" value="SEL1"/>
    <property type="match status" value="4"/>
</dbReference>
<reference evidence="1 2" key="1">
    <citation type="submission" date="2013-04" db="EMBL/GenBank/DDBJ databases">
        <title>Oceanococcus atlanticus 22II-S10r2 Genome Sequencing.</title>
        <authorList>
            <person name="Lai Q."/>
            <person name="Li G."/>
            <person name="Shao Z."/>
        </authorList>
    </citation>
    <scope>NUCLEOTIDE SEQUENCE [LARGE SCALE GENOMIC DNA]</scope>
    <source>
        <strain evidence="1 2">22II-S10r2</strain>
    </source>
</reference>
<dbReference type="PANTHER" id="PTHR11102:SF160">
    <property type="entry name" value="ERAD-ASSOCIATED E3 UBIQUITIN-PROTEIN LIGASE COMPONENT HRD3"/>
    <property type="match status" value="1"/>
</dbReference>
<gene>
    <name evidence="1" type="ORF">ATO7_02345</name>
</gene>
<dbReference type="SUPFAM" id="SSF81901">
    <property type="entry name" value="HCP-like"/>
    <property type="match status" value="2"/>
</dbReference>
<dbReference type="AlphaFoldDB" id="A0A1Y1SGG7"/>
<dbReference type="EMBL" id="AQQV01000001">
    <property type="protein sequence ID" value="ORE88678.1"/>
    <property type="molecule type" value="Genomic_DNA"/>
</dbReference>
<dbReference type="Gene3D" id="1.25.40.10">
    <property type="entry name" value="Tetratricopeptide repeat domain"/>
    <property type="match status" value="1"/>
</dbReference>
<proteinExistence type="predicted"/>